<comment type="subcellular location">
    <subcellularLocation>
        <location evidence="1">Cytoplasm</location>
    </subcellularLocation>
</comment>
<dbReference type="CDD" id="cd03773">
    <property type="entry name" value="MATH_TRIM37"/>
    <property type="match status" value="1"/>
</dbReference>
<dbReference type="InterPro" id="IPR008974">
    <property type="entry name" value="TRAF-like"/>
</dbReference>
<feature type="region of interest" description="Disordered" evidence="7">
    <location>
        <begin position="737"/>
        <end position="779"/>
    </location>
</feature>
<evidence type="ECO:0000256" key="3">
    <source>
        <dbReference type="ARBA" id="ARBA00022723"/>
    </source>
</evidence>
<feature type="compositionally biased region" description="Basic and acidic residues" evidence="7">
    <location>
        <begin position="1040"/>
        <end position="1053"/>
    </location>
</feature>
<dbReference type="PANTHER" id="PTHR36754">
    <property type="entry name" value="E3 UBIQUITIN-PROTEIN LIGASE TRIM37"/>
    <property type="match status" value="1"/>
</dbReference>
<feature type="compositionally biased region" description="Low complexity" evidence="7">
    <location>
        <begin position="490"/>
        <end position="521"/>
    </location>
</feature>
<reference evidence="11 12" key="1">
    <citation type="submission" date="2024-04" db="EMBL/GenBank/DDBJ databases">
        <authorList>
            <consortium name="Genoscope - CEA"/>
            <person name="William W."/>
        </authorList>
    </citation>
    <scope>NUCLEOTIDE SEQUENCE [LARGE SCALE GENOMIC DNA]</scope>
</reference>
<evidence type="ECO:0000256" key="6">
    <source>
        <dbReference type="PROSITE-ProRule" id="PRU00024"/>
    </source>
</evidence>
<evidence type="ECO:0000313" key="12">
    <source>
        <dbReference type="Proteomes" id="UP001497497"/>
    </source>
</evidence>
<keyword evidence="3" id="KW-0479">Metal-binding</keyword>
<evidence type="ECO:0000256" key="2">
    <source>
        <dbReference type="ARBA" id="ARBA00022490"/>
    </source>
</evidence>
<dbReference type="GO" id="GO:0016235">
    <property type="term" value="C:aggresome"/>
    <property type="evidence" value="ECO:0007669"/>
    <property type="project" value="TreeGrafter"/>
</dbReference>
<evidence type="ECO:0000256" key="1">
    <source>
        <dbReference type="ARBA" id="ARBA00004496"/>
    </source>
</evidence>
<dbReference type="InterPro" id="IPR053003">
    <property type="entry name" value="TRIM_RBCC_E3_ubiq-ligases"/>
</dbReference>
<dbReference type="InterPro" id="IPR002083">
    <property type="entry name" value="MATH/TRAF_dom"/>
</dbReference>
<dbReference type="GO" id="GO:0061630">
    <property type="term" value="F:ubiquitin protein ligase activity"/>
    <property type="evidence" value="ECO:0007669"/>
    <property type="project" value="TreeGrafter"/>
</dbReference>
<dbReference type="PROSITE" id="PS50144">
    <property type="entry name" value="MATH"/>
    <property type="match status" value="1"/>
</dbReference>
<dbReference type="CDD" id="cd16619">
    <property type="entry name" value="mRING-HC-C4C4_TRIM37_C-VIII"/>
    <property type="match status" value="1"/>
</dbReference>
<accession>A0AAV2HW96</accession>
<comment type="caution">
    <text evidence="11">The sequence shown here is derived from an EMBL/GenBank/DDBJ whole genome shotgun (WGS) entry which is preliminary data.</text>
</comment>
<feature type="region of interest" description="Disordered" evidence="7">
    <location>
        <begin position="893"/>
        <end position="946"/>
    </location>
</feature>
<keyword evidence="5" id="KW-0862">Zinc</keyword>
<feature type="domain" description="B box-type" evidence="9">
    <location>
        <begin position="103"/>
        <end position="145"/>
    </location>
</feature>
<dbReference type="PROSITE" id="PS50119">
    <property type="entry name" value="ZF_BBOX"/>
    <property type="match status" value="1"/>
</dbReference>
<dbReference type="SUPFAM" id="SSF57845">
    <property type="entry name" value="B-box zinc-binding domain"/>
    <property type="match status" value="1"/>
</dbReference>
<feature type="compositionally biased region" description="Basic and acidic residues" evidence="7">
    <location>
        <begin position="961"/>
        <end position="971"/>
    </location>
</feature>
<evidence type="ECO:0000256" key="4">
    <source>
        <dbReference type="ARBA" id="ARBA00022771"/>
    </source>
</evidence>
<dbReference type="GO" id="GO:0005164">
    <property type="term" value="F:tumor necrosis factor receptor binding"/>
    <property type="evidence" value="ECO:0007669"/>
    <property type="project" value="TreeGrafter"/>
</dbReference>
<feature type="domain" description="RING-type" evidence="8">
    <location>
        <begin position="26"/>
        <end position="66"/>
    </location>
</feature>
<dbReference type="Gene3D" id="3.30.160.60">
    <property type="entry name" value="Classic Zinc Finger"/>
    <property type="match status" value="1"/>
</dbReference>
<dbReference type="SMART" id="SM00336">
    <property type="entry name" value="BBOX"/>
    <property type="match status" value="1"/>
</dbReference>
<dbReference type="InterPro" id="IPR000315">
    <property type="entry name" value="Znf_B-box"/>
</dbReference>
<feature type="compositionally biased region" description="Gly residues" evidence="7">
    <location>
        <begin position="749"/>
        <end position="761"/>
    </location>
</feature>
<organism evidence="11 12">
    <name type="scientific">Lymnaea stagnalis</name>
    <name type="common">Great pond snail</name>
    <name type="synonym">Helix stagnalis</name>
    <dbReference type="NCBI Taxonomy" id="6523"/>
    <lineage>
        <taxon>Eukaryota</taxon>
        <taxon>Metazoa</taxon>
        <taxon>Spiralia</taxon>
        <taxon>Lophotrochozoa</taxon>
        <taxon>Mollusca</taxon>
        <taxon>Gastropoda</taxon>
        <taxon>Heterobranchia</taxon>
        <taxon>Euthyneura</taxon>
        <taxon>Panpulmonata</taxon>
        <taxon>Hygrophila</taxon>
        <taxon>Lymnaeoidea</taxon>
        <taxon>Lymnaeidae</taxon>
        <taxon>Lymnaea</taxon>
    </lineage>
</organism>
<dbReference type="CDD" id="cd19779">
    <property type="entry name" value="Bbox2_TRIM37_C-VIII"/>
    <property type="match status" value="1"/>
</dbReference>
<dbReference type="GO" id="GO:0008270">
    <property type="term" value="F:zinc ion binding"/>
    <property type="evidence" value="ECO:0007669"/>
    <property type="project" value="UniProtKB-KW"/>
</dbReference>
<dbReference type="GO" id="GO:0005778">
    <property type="term" value="C:peroxisomal membrane"/>
    <property type="evidence" value="ECO:0007669"/>
    <property type="project" value="TreeGrafter"/>
</dbReference>
<keyword evidence="12" id="KW-1185">Reference proteome</keyword>
<protein>
    <recommendedName>
        <fullName evidence="13">E3 ubiquitin-protein ligase TRIM37</fullName>
    </recommendedName>
</protein>
<feature type="region of interest" description="Disordered" evidence="7">
    <location>
        <begin position="490"/>
        <end position="561"/>
    </location>
</feature>
<dbReference type="Pfam" id="PF00643">
    <property type="entry name" value="zf-B_box"/>
    <property type="match status" value="1"/>
</dbReference>
<proteinExistence type="predicted"/>
<dbReference type="InterPro" id="IPR037299">
    <property type="entry name" value="TRIM37_MATH"/>
</dbReference>
<feature type="region of interest" description="Disordered" evidence="7">
    <location>
        <begin position="620"/>
        <end position="655"/>
    </location>
</feature>
<dbReference type="InterPro" id="IPR013083">
    <property type="entry name" value="Znf_RING/FYVE/PHD"/>
</dbReference>
<evidence type="ECO:0000259" key="8">
    <source>
        <dbReference type="PROSITE" id="PS50089"/>
    </source>
</evidence>
<feature type="domain" description="MATH" evidence="10">
    <location>
        <begin position="289"/>
        <end position="416"/>
    </location>
</feature>
<sequence length="1053" mass="116325">MASSSNISDNRRDENTVESLAEVFRCFICMEKLRDARLCPHCSKLCCFPCIRRWLTEQRSQCPHCRASLHIHELVNCRWAEEVTQQLDTLQHSTPASRGDGPTRKEMCNEHQEKLSVYCWTCKLCICHQCALWGGTHSGHVFKPLEGIYEEQKTKIACELSHLKSQHIELICLVQDVERNIESVKNAKDERVREIRNAVELMIARLEAQLKSKLLTLVGQRNQLAQEVSVWESAIERVETSLRDAGKAELVMRSKDVLELFRTAQRQSTSSLVTTPVPTDFTSEIVPQYDSSTFMMKNFTVLRQRADPVYSPPLFVHGLSWRLKVYPDGNGVVRGNYLSVFLELSAGLPETSKYEYRVEMVHQASRDWTKNIVREFASDFEVGECWGYNRFFRLDLLANEGYLKPESDTLVLRFQVRPPTFYQKCRDQQWYISQLETLQAQYVHHNNDLKDRLLMEMTRNSSKSPGKKANLLVPEIPMSAAEATSVGATSAASPASSTSSSPSTATTPTTPAVSVSSKPVTGRGETPAEDEEHDAAEDEDEDDETEDSSGSDNTDPDVSDYNEKNTAFFQALNTDFHDIGLDLTSFNADENDIDVEIMSADNDVEHAIQWADNALAAASGSGAGASATAPGKHRATKGSNNLSQPPSSQKKDEEASLLQFLEQQSLDRAGTWSDLHEAFSNLQLTTADDGGEDGHWTNHWLEGLIQDISNSDKSVSRLGATPRCCSVFPCLERGSGLGGPVVSSSSQGDQGGQAEGVGGPQTGERQTDRPDNCGGDRTNRKSAEDVLEQFQQRFTELAASTIAAANAAVTNETEARKFRNGKNSKSTMQAIVQPLRNSLESTSRPELDTSLFRESHAFSRPPQTSVAANVLELDADLDELMTLEEFDIDPANLTSQAVPPLPARLLKAEPDSEHKTRKREAKEKSPKRGASTNPAPISSTLRKDTTHNNLQTWTFNFLKHNKEDKKDKDKIPSAAAPPHGSSCANITPHATNIHPTSRTAATSCLDAGAAQETPPPSNSNNNSAKSWVNPQLDTGLQGSSKDRPDSPDDSHIL</sequence>
<dbReference type="SMART" id="SM00061">
    <property type="entry name" value="MATH"/>
    <property type="match status" value="1"/>
</dbReference>
<evidence type="ECO:0000313" key="11">
    <source>
        <dbReference type="EMBL" id="CAL1537711.1"/>
    </source>
</evidence>
<dbReference type="InterPro" id="IPR003649">
    <property type="entry name" value="Bbox_C"/>
</dbReference>
<dbReference type="SUPFAM" id="SSF57850">
    <property type="entry name" value="RING/U-box"/>
    <property type="match status" value="1"/>
</dbReference>
<feature type="compositionally biased region" description="Polar residues" evidence="7">
    <location>
        <begin position="1024"/>
        <end position="1038"/>
    </location>
</feature>
<evidence type="ECO:0008006" key="13">
    <source>
        <dbReference type="Google" id="ProtNLM"/>
    </source>
</evidence>
<dbReference type="EMBL" id="CAXITT010000272">
    <property type="protein sequence ID" value="CAL1537711.1"/>
    <property type="molecule type" value="Genomic_DNA"/>
</dbReference>
<feature type="compositionally biased region" description="Polar residues" evidence="7">
    <location>
        <begin position="930"/>
        <end position="940"/>
    </location>
</feature>
<feature type="region of interest" description="Disordered" evidence="7">
    <location>
        <begin position="961"/>
        <end position="1053"/>
    </location>
</feature>
<gene>
    <name evidence="11" type="ORF">GSLYS_00011613001</name>
</gene>
<dbReference type="GO" id="GO:0031625">
    <property type="term" value="F:ubiquitin protein ligase binding"/>
    <property type="evidence" value="ECO:0007669"/>
    <property type="project" value="TreeGrafter"/>
</dbReference>
<keyword evidence="4 6" id="KW-0863">Zinc-finger</keyword>
<dbReference type="GO" id="GO:0051865">
    <property type="term" value="P:protein autoubiquitination"/>
    <property type="evidence" value="ECO:0007669"/>
    <property type="project" value="TreeGrafter"/>
</dbReference>
<dbReference type="Proteomes" id="UP001497497">
    <property type="component" value="Unassembled WGS sequence"/>
</dbReference>
<feature type="compositionally biased region" description="Low complexity" evidence="7">
    <location>
        <begin position="620"/>
        <end position="629"/>
    </location>
</feature>
<dbReference type="GO" id="GO:0006513">
    <property type="term" value="P:protein monoubiquitination"/>
    <property type="evidence" value="ECO:0007669"/>
    <property type="project" value="TreeGrafter"/>
</dbReference>
<dbReference type="Gene3D" id="3.30.40.10">
    <property type="entry name" value="Zinc/RING finger domain, C3HC4 (zinc finger)"/>
    <property type="match status" value="1"/>
</dbReference>
<evidence type="ECO:0000256" key="7">
    <source>
        <dbReference type="SAM" id="MobiDB-lite"/>
    </source>
</evidence>
<feature type="compositionally biased region" description="Acidic residues" evidence="7">
    <location>
        <begin position="527"/>
        <end position="560"/>
    </location>
</feature>
<feature type="compositionally biased region" description="Polar residues" evidence="7">
    <location>
        <begin position="637"/>
        <end position="648"/>
    </location>
</feature>
<dbReference type="Gene3D" id="2.60.210.10">
    <property type="entry name" value="Apoptosis, Tumor Necrosis Factor Receptor Associated Protein 2, Chain A"/>
    <property type="match status" value="1"/>
</dbReference>
<dbReference type="SUPFAM" id="SSF49599">
    <property type="entry name" value="TRAF domain-like"/>
    <property type="match status" value="1"/>
</dbReference>
<dbReference type="Pfam" id="PF22486">
    <property type="entry name" value="MATH_2"/>
    <property type="match status" value="1"/>
</dbReference>
<dbReference type="InterPro" id="IPR001841">
    <property type="entry name" value="Znf_RING"/>
</dbReference>
<feature type="compositionally biased region" description="Polar residues" evidence="7">
    <location>
        <begin position="982"/>
        <end position="1002"/>
    </location>
</feature>
<keyword evidence="2" id="KW-0963">Cytoplasm</keyword>
<evidence type="ECO:0000259" key="9">
    <source>
        <dbReference type="PROSITE" id="PS50119"/>
    </source>
</evidence>
<name>A0AAV2HW96_LYMST</name>
<dbReference type="GO" id="GO:0070842">
    <property type="term" value="P:aggresome assembly"/>
    <property type="evidence" value="ECO:0007669"/>
    <property type="project" value="TreeGrafter"/>
</dbReference>
<dbReference type="PANTHER" id="PTHR36754:SF2">
    <property type="entry name" value="E3 UBIQUITIN-PROTEIN LIGASE TRIM37"/>
    <property type="match status" value="1"/>
</dbReference>
<feature type="compositionally biased region" description="Basic and acidic residues" evidence="7">
    <location>
        <begin position="906"/>
        <end position="926"/>
    </location>
</feature>
<evidence type="ECO:0000256" key="5">
    <source>
        <dbReference type="ARBA" id="ARBA00022833"/>
    </source>
</evidence>
<dbReference type="PROSITE" id="PS50089">
    <property type="entry name" value="ZF_RING_2"/>
    <property type="match status" value="1"/>
</dbReference>
<evidence type="ECO:0000259" key="10">
    <source>
        <dbReference type="PROSITE" id="PS50144"/>
    </source>
</evidence>
<dbReference type="SMART" id="SM00502">
    <property type="entry name" value="BBC"/>
    <property type="match status" value="1"/>
</dbReference>
<dbReference type="AlphaFoldDB" id="A0AAV2HW96"/>